<name>A0A922MBS0_SPOEX</name>
<evidence type="ECO:0000313" key="15">
    <source>
        <dbReference type="Proteomes" id="UP000814243"/>
    </source>
</evidence>
<comment type="subcellular location">
    <subcellularLocation>
        <location evidence="1">Cell membrane</location>
        <topology evidence="1">Multi-pass membrane protein</topology>
    </subcellularLocation>
</comment>
<dbReference type="SMART" id="SM01381">
    <property type="entry name" value="7TM_GPCR_Srsx"/>
    <property type="match status" value="1"/>
</dbReference>
<feature type="compositionally biased region" description="Polar residues" evidence="11">
    <location>
        <begin position="205"/>
        <end position="224"/>
    </location>
</feature>
<dbReference type="PANTHER" id="PTHR24228">
    <property type="entry name" value="B2 BRADYKININ RECEPTOR/ANGIOTENSIN II RECEPTOR"/>
    <property type="match status" value="1"/>
</dbReference>
<evidence type="ECO:0000256" key="8">
    <source>
        <dbReference type="ARBA" id="ARBA00023136"/>
    </source>
</evidence>
<feature type="transmembrane region" description="Helical" evidence="12">
    <location>
        <begin position="69"/>
        <end position="94"/>
    </location>
</feature>
<evidence type="ECO:0000256" key="2">
    <source>
        <dbReference type="ARBA" id="ARBA00010663"/>
    </source>
</evidence>
<dbReference type="InterPro" id="IPR017452">
    <property type="entry name" value="GPCR_Rhodpsn_7TM"/>
</dbReference>
<organism evidence="14 15">
    <name type="scientific">Spodoptera exigua</name>
    <name type="common">Beet armyworm</name>
    <name type="synonym">Noctua fulgens</name>
    <dbReference type="NCBI Taxonomy" id="7107"/>
    <lineage>
        <taxon>Eukaryota</taxon>
        <taxon>Metazoa</taxon>
        <taxon>Ecdysozoa</taxon>
        <taxon>Arthropoda</taxon>
        <taxon>Hexapoda</taxon>
        <taxon>Insecta</taxon>
        <taxon>Pterygota</taxon>
        <taxon>Neoptera</taxon>
        <taxon>Endopterygota</taxon>
        <taxon>Lepidoptera</taxon>
        <taxon>Glossata</taxon>
        <taxon>Ditrysia</taxon>
        <taxon>Noctuoidea</taxon>
        <taxon>Noctuidae</taxon>
        <taxon>Amphipyrinae</taxon>
        <taxon>Spodoptera</taxon>
    </lineage>
</organism>
<proteinExistence type="inferred from homology"/>
<keyword evidence="6 12" id="KW-1133">Transmembrane helix</keyword>
<keyword evidence="7" id="KW-0297">G-protein coupled receptor</keyword>
<feature type="transmembrane region" description="Helical" evidence="12">
    <location>
        <begin position="160"/>
        <end position="183"/>
    </location>
</feature>
<dbReference type="InterPro" id="IPR000276">
    <property type="entry name" value="GPCR_Rhodpsn"/>
</dbReference>
<gene>
    <name evidence="14" type="ORF">HF086_014566</name>
</gene>
<keyword evidence="3" id="KW-1003">Cell membrane</keyword>
<keyword evidence="4 12" id="KW-0812">Transmembrane</keyword>
<comment type="caution">
    <text evidence="14">The sequence shown here is derived from an EMBL/GenBank/DDBJ whole genome shotgun (WGS) entry which is preliminary data.</text>
</comment>
<feature type="region of interest" description="Disordered" evidence="11">
    <location>
        <begin position="205"/>
        <end position="236"/>
    </location>
</feature>
<evidence type="ECO:0000313" key="14">
    <source>
        <dbReference type="EMBL" id="KAH9633598.1"/>
    </source>
</evidence>
<reference evidence="14" key="1">
    <citation type="journal article" date="2021" name="G3 (Bethesda)">
        <title>Genome and transcriptome analysis of the beet armyworm Spodoptera exigua reveals targets for pest control. .</title>
        <authorList>
            <person name="Simon S."/>
            <person name="Breeschoten T."/>
            <person name="Jansen H.J."/>
            <person name="Dirks R.P."/>
            <person name="Schranz M.E."/>
            <person name="Ros V.I.D."/>
        </authorList>
    </citation>
    <scope>NUCLEOTIDE SEQUENCE</scope>
    <source>
        <strain evidence="14">TB_SE_WUR_2020</strain>
    </source>
</reference>
<dbReference type="InterPro" id="IPR002355">
    <property type="entry name" value="Cu_oxidase_Cu_BS"/>
</dbReference>
<feature type="transmembrane region" description="Helical" evidence="12">
    <location>
        <begin position="293"/>
        <end position="316"/>
    </location>
</feature>
<dbReference type="Pfam" id="PF00001">
    <property type="entry name" value="7tm_1"/>
    <property type="match status" value="1"/>
</dbReference>
<comment type="similarity">
    <text evidence="2">Belongs to the G-protein coupled receptor 1 family.</text>
</comment>
<feature type="transmembrane region" description="Helical" evidence="12">
    <location>
        <begin position="261"/>
        <end position="281"/>
    </location>
</feature>
<keyword evidence="8 12" id="KW-0472">Membrane</keyword>
<dbReference type="SUPFAM" id="SSF81321">
    <property type="entry name" value="Family A G protein-coupled receptor-like"/>
    <property type="match status" value="1"/>
</dbReference>
<keyword evidence="5" id="KW-0479">Metal-binding</keyword>
<evidence type="ECO:0000256" key="1">
    <source>
        <dbReference type="ARBA" id="ARBA00004651"/>
    </source>
</evidence>
<dbReference type="Proteomes" id="UP000814243">
    <property type="component" value="Unassembled WGS sequence"/>
</dbReference>
<dbReference type="GO" id="GO:0005507">
    <property type="term" value="F:copper ion binding"/>
    <property type="evidence" value="ECO:0007669"/>
    <property type="project" value="InterPro"/>
</dbReference>
<evidence type="ECO:0000256" key="11">
    <source>
        <dbReference type="SAM" id="MobiDB-lite"/>
    </source>
</evidence>
<keyword evidence="10" id="KW-0807">Transducer</keyword>
<evidence type="ECO:0000256" key="4">
    <source>
        <dbReference type="ARBA" id="ARBA00022692"/>
    </source>
</evidence>
<accession>A0A922MBS0</accession>
<keyword evidence="9" id="KW-0675">Receptor</keyword>
<dbReference type="GO" id="GO:0005886">
    <property type="term" value="C:plasma membrane"/>
    <property type="evidence" value="ECO:0007669"/>
    <property type="project" value="UniProtKB-SubCell"/>
</dbReference>
<feature type="compositionally biased region" description="Basic and acidic residues" evidence="11">
    <location>
        <begin position="226"/>
        <end position="236"/>
    </location>
</feature>
<feature type="domain" description="G-protein coupled receptors family 1 profile" evidence="13">
    <location>
        <begin position="83"/>
        <end position="314"/>
    </location>
</feature>
<protein>
    <recommendedName>
        <fullName evidence="13">G-protein coupled receptors family 1 profile domain-containing protein</fullName>
    </recommendedName>
</protein>
<dbReference type="Gene3D" id="1.20.1070.10">
    <property type="entry name" value="Rhodopsin 7-helix transmembrane proteins"/>
    <property type="match status" value="2"/>
</dbReference>
<dbReference type="EMBL" id="JACEFF010000648">
    <property type="protein sequence ID" value="KAH9633598.1"/>
    <property type="molecule type" value="Genomic_DNA"/>
</dbReference>
<evidence type="ECO:0000256" key="12">
    <source>
        <dbReference type="SAM" id="Phobius"/>
    </source>
</evidence>
<evidence type="ECO:0000256" key="3">
    <source>
        <dbReference type="ARBA" id="ARBA00022475"/>
    </source>
</evidence>
<dbReference type="PROSITE" id="PS50262">
    <property type="entry name" value="G_PROTEIN_RECEP_F1_2"/>
    <property type="match status" value="1"/>
</dbReference>
<feature type="transmembrane region" description="Helical" evidence="12">
    <location>
        <begin position="38"/>
        <end position="63"/>
    </location>
</feature>
<evidence type="ECO:0000256" key="10">
    <source>
        <dbReference type="ARBA" id="ARBA00023224"/>
    </source>
</evidence>
<dbReference type="PROSITE" id="PS00080">
    <property type="entry name" value="MULTICOPPER_OXIDASE2"/>
    <property type="match status" value="1"/>
</dbReference>
<evidence type="ECO:0000256" key="6">
    <source>
        <dbReference type="ARBA" id="ARBA00022989"/>
    </source>
</evidence>
<evidence type="ECO:0000259" key="13">
    <source>
        <dbReference type="PROSITE" id="PS50262"/>
    </source>
</evidence>
<evidence type="ECO:0000256" key="5">
    <source>
        <dbReference type="ARBA" id="ARBA00022723"/>
    </source>
</evidence>
<dbReference type="GO" id="GO:0004930">
    <property type="term" value="F:G protein-coupled receptor activity"/>
    <property type="evidence" value="ECO:0007669"/>
    <property type="project" value="UniProtKB-KW"/>
</dbReference>
<feature type="transmembrane region" description="Helical" evidence="12">
    <location>
        <begin position="115"/>
        <end position="135"/>
    </location>
</feature>
<dbReference type="PRINTS" id="PR00237">
    <property type="entry name" value="GPCRRHODOPSN"/>
</dbReference>
<sequence length="341" mass="38825">MAKCLFNNSANLILSRVSEEELAATELYHCHAESHLQFALALCSVFIIFGVPGNLTTILALAWDKKVKNVTAIFIINLHISNLMICIIILPLTAAALAQNHWTYGKAMICNRRNVSIIILLIWVLSLTMYTPYYFGALSGFGLDANQGFCTIIYEKYEGILYLSFGYVLPIIILTICYINIWWTATKAKKKLRNKNLARNNSTRSTLRPIFNNDSSRSGDSGMSTPKDETSVPGENRPEAAFRVAKKADRVKAPTKKDQRLFTMILAIIIAYSFVQLPVMINRTLTLDKPKYPFAMMMLQLLNFSGYCINPIIYVFMSKEYRQAYSNLFRMIMHKFQRNSD</sequence>
<dbReference type="PANTHER" id="PTHR24228:SF74">
    <property type="entry name" value="G-PROTEIN COUPLED RECEPTORS FAMILY 1 PROFILE DOMAIN-CONTAINING PROTEIN"/>
    <property type="match status" value="1"/>
</dbReference>
<evidence type="ECO:0000256" key="7">
    <source>
        <dbReference type="ARBA" id="ARBA00023040"/>
    </source>
</evidence>
<evidence type="ECO:0000256" key="9">
    <source>
        <dbReference type="ARBA" id="ARBA00023170"/>
    </source>
</evidence>
<dbReference type="AlphaFoldDB" id="A0A922MBS0"/>